<gene>
    <name evidence="2" type="ORF">H6G06_16495</name>
</gene>
<feature type="signal peptide" evidence="1">
    <location>
        <begin position="1"/>
        <end position="24"/>
    </location>
</feature>
<proteinExistence type="predicted"/>
<evidence type="ECO:0000313" key="2">
    <source>
        <dbReference type="EMBL" id="MBD2295038.1"/>
    </source>
</evidence>
<evidence type="ECO:0000256" key="1">
    <source>
        <dbReference type="SAM" id="SignalP"/>
    </source>
</evidence>
<keyword evidence="3" id="KW-1185">Reference proteome</keyword>
<protein>
    <submittedName>
        <fullName evidence="2">Uncharacterized protein</fullName>
    </submittedName>
</protein>
<dbReference type="AlphaFoldDB" id="A0A926WID3"/>
<reference evidence="3" key="1">
    <citation type="journal article" date="2020" name="ISME J.">
        <title>Comparative genomics reveals insights into cyanobacterial evolution and habitat adaptation.</title>
        <authorList>
            <person name="Chen M.Y."/>
            <person name="Teng W.K."/>
            <person name="Zhao L."/>
            <person name="Hu C.X."/>
            <person name="Zhou Y.K."/>
            <person name="Han B.P."/>
            <person name="Song L.R."/>
            <person name="Shu W.S."/>
        </authorList>
    </citation>
    <scope>NUCLEOTIDE SEQUENCE [LARGE SCALE GENOMIC DNA]</scope>
    <source>
        <strain evidence="3">FACHB-251</strain>
    </source>
</reference>
<sequence>MMLKFFSLATACALLLPVASPVFAQDLETIRVIGSRSCSGLCLDNFLRNFIGSFVEPLRNEATLEADESASDPEVVIMPITSIDDLCNVSADDRARLVNAEFRGGYGGQSLTVGTVIHVQYFPPSANERFELTASATLKPVPNSFNGGCD</sequence>
<comment type="caution">
    <text evidence="2">The sequence shown here is derived from an EMBL/GenBank/DDBJ whole genome shotgun (WGS) entry which is preliminary data.</text>
</comment>
<accession>A0A926WID3</accession>
<dbReference type="Proteomes" id="UP000662185">
    <property type="component" value="Unassembled WGS sequence"/>
</dbReference>
<dbReference type="EMBL" id="JACJQU010000010">
    <property type="protein sequence ID" value="MBD2295038.1"/>
    <property type="molecule type" value="Genomic_DNA"/>
</dbReference>
<dbReference type="RefSeq" id="WP_190562047.1">
    <property type="nucleotide sequence ID" value="NZ_JACJQU010000010.1"/>
</dbReference>
<name>A0A926WID3_9NOST</name>
<keyword evidence="1" id="KW-0732">Signal</keyword>
<organism evidence="2 3">
    <name type="scientific">Anabaena sphaerica FACHB-251</name>
    <dbReference type="NCBI Taxonomy" id="2692883"/>
    <lineage>
        <taxon>Bacteria</taxon>
        <taxon>Bacillati</taxon>
        <taxon>Cyanobacteriota</taxon>
        <taxon>Cyanophyceae</taxon>
        <taxon>Nostocales</taxon>
        <taxon>Nostocaceae</taxon>
        <taxon>Anabaena</taxon>
    </lineage>
</organism>
<evidence type="ECO:0000313" key="3">
    <source>
        <dbReference type="Proteomes" id="UP000662185"/>
    </source>
</evidence>
<feature type="chain" id="PRO_5036678088" evidence="1">
    <location>
        <begin position="25"/>
        <end position="150"/>
    </location>
</feature>